<evidence type="ECO:0000256" key="1">
    <source>
        <dbReference type="SAM" id="Phobius"/>
    </source>
</evidence>
<accession>A0A6J7HNX4</accession>
<feature type="transmembrane region" description="Helical" evidence="1">
    <location>
        <begin position="245"/>
        <end position="266"/>
    </location>
</feature>
<sequence length="417" mass="45126">MTTEAVAAPTRTRTPGAKWRSFLAAFLVIVAFILTPVGIVGYWAKQTLTDTQQYIDTVGPIGEDPATKAALADFITQKIDENVNPEKLVNEIFGDLIVKYPRLEMLVPVISGAIDSVVANAVNGVIQSEQFDKLWRAVNLTAQQAFLKILEGDSTGPIQMQGDQVVLNVQVILDAVKQALNDRGWGFVANFVPDSNATIVILNAPQLAQVQTIYDITAPVMQWLLFVVIALFVLAAVLSRRRQRMVVWIGALLVFWSALISVALAIGENVFVDQLAGTPFGPASSMFYTTLVAYLSNSVWSLLLVGIGMIIVGFYLGRTGAARQLRVGTKRATESLASNFPNGPLTGVGVWLEKHGRWVRGVIAGLLFVAVLLGGQMTVTRTLLWTLLALVILLVVEVIEAIPSSRPEASTEPSVSV</sequence>
<dbReference type="AlphaFoldDB" id="A0A6J7HNX4"/>
<feature type="transmembrane region" description="Helical" evidence="1">
    <location>
        <begin position="358"/>
        <end position="377"/>
    </location>
</feature>
<protein>
    <submittedName>
        <fullName evidence="2">Unannotated protein</fullName>
    </submittedName>
</protein>
<feature type="transmembrane region" description="Helical" evidence="1">
    <location>
        <begin position="220"/>
        <end position="238"/>
    </location>
</feature>
<feature type="transmembrane region" description="Helical" evidence="1">
    <location>
        <begin position="21"/>
        <end position="44"/>
    </location>
</feature>
<name>A0A6J7HNX4_9ZZZZ</name>
<reference evidence="2" key="1">
    <citation type="submission" date="2020-05" db="EMBL/GenBank/DDBJ databases">
        <authorList>
            <person name="Chiriac C."/>
            <person name="Salcher M."/>
            <person name="Ghai R."/>
            <person name="Kavagutti S V."/>
        </authorList>
    </citation>
    <scope>NUCLEOTIDE SEQUENCE</scope>
</reference>
<gene>
    <name evidence="2" type="ORF">UFOPK3610_01294</name>
</gene>
<keyword evidence="1" id="KW-0472">Membrane</keyword>
<feature type="transmembrane region" description="Helical" evidence="1">
    <location>
        <begin position="286"/>
        <end position="316"/>
    </location>
</feature>
<proteinExistence type="predicted"/>
<evidence type="ECO:0000313" key="2">
    <source>
        <dbReference type="EMBL" id="CAB4918953.1"/>
    </source>
</evidence>
<dbReference type="EMBL" id="CAFBMR010000055">
    <property type="protein sequence ID" value="CAB4918953.1"/>
    <property type="molecule type" value="Genomic_DNA"/>
</dbReference>
<keyword evidence="1" id="KW-1133">Transmembrane helix</keyword>
<keyword evidence="1" id="KW-0812">Transmembrane</keyword>
<organism evidence="2">
    <name type="scientific">freshwater metagenome</name>
    <dbReference type="NCBI Taxonomy" id="449393"/>
    <lineage>
        <taxon>unclassified sequences</taxon>
        <taxon>metagenomes</taxon>
        <taxon>ecological metagenomes</taxon>
    </lineage>
</organism>